<feature type="compositionally biased region" description="Low complexity" evidence="1">
    <location>
        <begin position="382"/>
        <end position="403"/>
    </location>
</feature>
<gene>
    <name evidence="2" type="ORF">SBA5_240010</name>
</gene>
<dbReference type="AlphaFoldDB" id="A0A2N9L805"/>
<accession>A0A2N9L805</accession>
<evidence type="ECO:0000256" key="1">
    <source>
        <dbReference type="SAM" id="MobiDB-lite"/>
    </source>
</evidence>
<dbReference type="OrthoDB" id="120601at2"/>
<dbReference type="Proteomes" id="UP000239735">
    <property type="component" value="Unassembled WGS sequence"/>
</dbReference>
<feature type="compositionally biased region" description="Polar residues" evidence="1">
    <location>
        <begin position="404"/>
        <end position="414"/>
    </location>
</feature>
<protein>
    <submittedName>
        <fullName evidence="2">Uncharacterized protein</fullName>
    </submittedName>
</protein>
<name>A0A2N9L805_9BACT</name>
<dbReference type="EMBL" id="OKRB01000080">
    <property type="protein sequence ID" value="SPE19427.1"/>
    <property type="molecule type" value="Genomic_DNA"/>
</dbReference>
<organism evidence="2 3">
    <name type="scientific">Candidatus Sulfuritelmatomonas gaucii</name>
    <dbReference type="NCBI Taxonomy" id="2043161"/>
    <lineage>
        <taxon>Bacteria</taxon>
        <taxon>Pseudomonadati</taxon>
        <taxon>Acidobacteriota</taxon>
        <taxon>Terriglobia</taxon>
        <taxon>Terriglobales</taxon>
        <taxon>Acidobacteriaceae</taxon>
        <taxon>Candidatus Sulfuritelmatomonas</taxon>
    </lineage>
</organism>
<evidence type="ECO:0000313" key="3">
    <source>
        <dbReference type="Proteomes" id="UP000239735"/>
    </source>
</evidence>
<proteinExistence type="predicted"/>
<reference evidence="3" key="1">
    <citation type="submission" date="2018-02" db="EMBL/GenBank/DDBJ databases">
        <authorList>
            <person name="Hausmann B."/>
        </authorList>
    </citation>
    <scope>NUCLEOTIDE SEQUENCE [LARGE SCALE GENOMIC DNA]</scope>
    <source>
        <strain evidence="3">Peat soil MAG SbA5</strain>
    </source>
</reference>
<feature type="region of interest" description="Disordered" evidence="1">
    <location>
        <begin position="377"/>
        <end position="414"/>
    </location>
</feature>
<evidence type="ECO:0000313" key="2">
    <source>
        <dbReference type="EMBL" id="SPE19427.1"/>
    </source>
</evidence>
<sequence>MMRKWVTLLFLVGTAWPAMVEKSVSIQQLEQMLFADHGKSDEKVAERLSDVTLTERVSPIRLAKWEKEYPGSHTREALMKLADQAAFLDPPEADVLRDPPPDNETQERMLALALDYVKTAIRRLPNFYATRETTHFEDAPSQQSTSASPASFGSAVRNMRVPGLAIGRTESKPLRSTGASSVTVTYRDGGEVGVTQTDKSKTEDHPVTGLTTSGEFGPILGVVLGDAMRGQVTWARWEQGAGDPVAVFRYSVAADASNYTVRIPNESKYEEVHSAYHGEIAIDPATGSVLRLSIVAELAPPYETMRTAIAVEYAPVEIGDRTYDCPVHGVAFSKVPVPSAKAEPPDAAPEVQTQLNDVAFTHYHLFGSEARIVGDGSGTGAGSPAASGAVPAAAGTPAAVTGDSSSAPPTNQKQ</sequence>
<feature type="region of interest" description="Disordered" evidence="1">
    <location>
        <begin position="192"/>
        <end position="211"/>
    </location>
</feature>